<comment type="subcellular location">
    <subcellularLocation>
        <location evidence="13">Nucleus</location>
    </subcellularLocation>
    <subcellularLocation>
        <location evidence="13">Chromosome</location>
        <location evidence="13">Telomere</location>
    </subcellularLocation>
</comment>
<evidence type="ECO:0000256" key="10">
    <source>
        <dbReference type="ARBA" id="ARBA00022918"/>
    </source>
</evidence>
<dbReference type="OrthoDB" id="289721at2759"/>
<dbReference type="Gene3D" id="1.10.132.70">
    <property type="match status" value="1"/>
</dbReference>
<keyword evidence="4 13" id="KW-0158">Chromosome</keyword>
<dbReference type="PANTHER" id="PTHR12066">
    <property type="entry name" value="TELOMERASE REVERSE TRANSCRIPTASE"/>
    <property type="match status" value="1"/>
</dbReference>
<dbReference type="GO" id="GO:0070034">
    <property type="term" value="F:telomerase RNA binding"/>
    <property type="evidence" value="ECO:0007669"/>
    <property type="project" value="TreeGrafter"/>
</dbReference>
<keyword evidence="7 13" id="KW-0479">Metal-binding</keyword>
<dbReference type="CDD" id="cd01648">
    <property type="entry name" value="TERT"/>
    <property type="match status" value="1"/>
</dbReference>
<name>A0A8J2T3P0_ZYGB2</name>
<dbReference type="Proteomes" id="UP000019375">
    <property type="component" value="Unassembled WGS sequence"/>
</dbReference>
<comment type="function">
    <text evidence="13">Telomerase is a ribonucleoprotein enzyme essential for the replication of chromosome termini in most eukaryotes. It elongates telomeres. It is a reverse transcriptase that adds simple sequence repeats to chromosome ends by copying a template sequence within the RNA component of the enzyme.</text>
</comment>
<evidence type="ECO:0000256" key="12">
    <source>
        <dbReference type="ARBA" id="ARBA00048173"/>
    </source>
</evidence>
<evidence type="ECO:0000256" key="2">
    <source>
        <dbReference type="ARBA" id="ARBA00012493"/>
    </source>
</evidence>
<dbReference type="InterPro" id="IPR003545">
    <property type="entry name" value="Telomerase_RT"/>
</dbReference>
<proteinExistence type="inferred from homology"/>
<dbReference type="GO" id="GO:0046872">
    <property type="term" value="F:metal ion binding"/>
    <property type="evidence" value="ECO:0007669"/>
    <property type="project" value="UniProtKB-KW"/>
</dbReference>
<reference evidence="16" key="1">
    <citation type="journal article" date="2013" name="Genome Announc.">
        <title>Genome sequence of the food spoilage yeast Zygosaccharomyces bailii CLIB 213(T).</title>
        <authorList>
            <person name="Galeote V."/>
            <person name="Bigey F."/>
            <person name="Devillers H."/>
            <person name="Neuveglise C."/>
            <person name="Dequin S."/>
        </authorList>
    </citation>
    <scope>NUCLEOTIDE SEQUENCE [LARGE SCALE GENOMIC DNA]</scope>
    <source>
        <strain evidence="16">CLIB 213 / ATCC 58445 / CBS 680 / CCRC 21525 / NBRC 1098 / NCYC 1416 / NRRL Y-2227</strain>
    </source>
</reference>
<keyword evidence="8 13" id="KW-0460">Magnesium</keyword>
<dbReference type="GO" id="GO:0000781">
    <property type="term" value="C:chromosome, telomeric region"/>
    <property type="evidence" value="ECO:0007669"/>
    <property type="project" value="UniProtKB-SubCell"/>
</dbReference>
<dbReference type="PANTHER" id="PTHR12066:SF0">
    <property type="entry name" value="TELOMERASE REVERSE TRANSCRIPTASE"/>
    <property type="match status" value="1"/>
</dbReference>
<keyword evidence="11 13" id="KW-0539">Nucleus</keyword>
<evidence type="ECO:0000256" key="7">
    <source>
        <dbReference type="ARBA" id="ARBA00022723"/>
    </source>
</evidence>
<evidence type="ECO:0000256" key="9">
    <source>
        <dbReference type="ARBA" id="ARBA00022895"/>
    </source>
</evidence>
<comment type="similarity">
    <text evidence="1 13">Belongs to the reverse transcriptase family. Telomerase subfamily.</text>
</comment>
<dbReference type="EC" id="2.7.7.49" evidence="2 13"/>
<evidence type="ECO:0000256" key="13">
    <source>
        <dbReference type="RuleBase" id="RU365061"/>
    </source>
</evidence>
<dbReference type="SUPFAM" id="SSF56672">
    <property type="entry name" value="DNA/RNA polymerases"/>
    <property type="match status" value="1"/>
</dbReference>
<dbReference type="InterPro" id="IPR043502">
    <property type="entry name" value="DNA/RNA_pol_sf"/>
</dbReference>
<evidence type="ECO:0000256" key="5">
    <source>
        <dbReference type="ARBA" id="ARBA00022679"/>
    </source>
</evidence>
<dbReference type="SMART" id="SM00975">
    <property type="entry name" value="Telomerase_RBD"/>
    <property type="match status" value="1"/>
</dbReference>
<dbReference type="GO" id="GO:0042162">
    <property type="term" value="F:telomeric DNA binding"/>
    <property type="evidence" value="ECO:0007669"/>
    <property type="project" value="TreeGrafter"/>
</dbReference>
<dbReference type="PROSITE" id="PS50878">
    <property type="entry name" value="RT_POL"/>
    <property type="match status" value="1"/>
</dbReference>
<keyword evidence="10 13" id="KW-0695">RNA-directed DNA polymerase</keyword>
<dbReference type="EMBL" id="HG316454">
    <property type="protein sequence ID" value="CDF87506.1"/>
    <property type="molecule type" value="Genomic_DNA"/>
</dbReference>
<feature type="domain" description="Reverse transcriptase" evidence="14">
    <location>
        <begin position="407"/>
        <end position="709"/>
    </location>
</feature>
<gene>
    <name evidence="15" type="ORF">BN860_07932g</name>
</gene>
<evidence type="ECO:0000256" key="6">
    <source>
        <dbReference type="ARBA" id="ARBA00022695"/>
    </source>
</evidence>
<keyword evidence="9 13" id="KW-0779">Telomere</keyword>
<dbReference type="GO" id="GO:0007004">
    <property type="term" value="P:telomere maintenance via telomerase"/>
    <property type="evidence" value="ECO:0007669"/>
    <property type="project" value="TreeGrafter"/>
</dbReference>
<sequence>MKSLQAFIEENLHIDLVSTDYLRLTASGALNGLDELLTTCFVIHNEHRIELPDIYPGARYKDIVDTCVIHLLKKKLYNNILTFGYRIAVSSEVNTSLHCVSTNSNVSRIKGKQWQLLCRIIGIENFVDLLMNYTVLQYIDKFFTQIVGNRANERHVPPSWCSDNRDASCGSHDVPITIQKLLYRNASPFNEEQVLPAGDDVEAIINEIFGPSSYSKLCFRKSKVIPIIKKMIQNHAGLKYLQILNSVCPFDSDFVEGKHLDASTKVTLVNKFVIIILQKLIPSEMFGSKRNKSKIFYYLSQLLRLPLKGTIPFSELKNSQRIEDFRWIRLVANCNESSLQNNQRLVACFISWIFKLIIPRIVTTFFYATEVSSSVLVLFFRHDAWSKISAPFMKDYVDKYLIENEVCRNHNSYLLSKYNHSRLRLVPKKAKGEFRVLAIPFKGADDEEYSIFQHNFKTMILPVQCILEYLRKKRKTHCRKLYSPTQIAKHLMRFKKVLLTKYGKIPDLFSMKFDIESCYDSISRKKAMQVIGVVLGNETGFFVRSQSFYQPETGILKIQNVVNGCRQPAEDEIYIDNVRTVYLSKEDVCDVLKMELFDTALCLAGKCYLRRDGLFQGSRLSALVVDLVYDDLMERYEIFRGQYPNESLSLRLADDFLVISTDRNQILELKKLSSDGFKEYGAKIKAEKIKISSSICLPHKPFQFCALNISLASLQAWKNSESFNIPYICFASTSKTYDQLIKLLEMRLSYGTTDSSLNTPFTILFQIHEVCVNVSQTFVGAFRKKIILLQPFENFILRLLVSTIKACQNCGCDPFFQSQLRQLVFQTFLETLLPIPSKFVEVIRYLKFELNKCTYISSVAPG</sequence>
<dbReference type="InterPro" id="IPR021891">
    <property type="entry name" value="Telomerase_RBD"/>
</dbReference>
<evidence type="ECO:0000259" key="14">
    <source>
        <dbReference type="PROSITE" id="PS50878"/>
    </source>
</evidence>
<evidence type="ECO:0000256" key="3">
    <source>
        <dbReference type="ARBA" id="ARBA00016182"/>
    </source>
</evidence>
<keyword evidence="6 13" id="KW-0548">Nucleotidyltransferase</keyword>
<dbReference type="GO" id="GO:0003720">
    <property type="term" value="F:telomerase activity"/>
    <property type="evidence" value="ECO:0007669"/>
    <property type="project" value="InterPro"/>
</dbReference>
<accession>A0A8J2T3P0</accession>
<evidence type="ECO:0000256" key="11">
    <source>
        <dbReference type="ARBA" id="ARBA00023242"/>
    </source>
</evidence>
<evidence type="ECO:0000313" key="16">
    <source>
        <dbReference type="Proteomes" id="UP000019375"/>
    </source>
</evidence>
<evidence type="ECO:0000256" key="8">
    <source>
        <dbReference type="ARBA" id="ARBA00022842"/>
    </source>
</evidence>
<dbReference type="Pfam" id="PF12009">
    <property type="entry name" value="Telomerase_RBD"/>
    <property type="match status" value="1"/>
</dbReference>
<protein>
    <recommendedName>
        <fullName evidence="3 13">Telomerase reverse transcriptase</fullName>
        <ecNumber evidence="2 13">2.7.7.49</ecNumber>
    </recommendedName>
    <alternativeName>
        <fullName evidence="13">Telomerase catalytic subunit</fullName>
    </alternativeName>
</protein>
<dbReference type="AlphaFoldDB" id="A0A8J2T3P0"/>
<dbReference type="GO" id="GO:0000333">
    <property type="term" value="C:telomerase catalytic core complex"/>
    <property type="evidence" value="ECO:0007669"/>
    <property type="project" value="TreeGrafter"/>
</dbReference>
<evidence type="ECO:0000313" key="15">
    <source>
        <dbReference type="EMBL" id="CDF87506.1"/>
    </source>
</evidence>
<evidence type="ECO:0000256" key="4">
    <source>
        <dbReference type="ARBA" id="ARBA00022454"/>
    </source>
</evidence>
<organism evidence="15 16">
    <name type="scientific">Zygosaccharomyces bailii (strain CLIB 213 / ATCC 58445 / CBS 680 / BCRC 21525 / NBRC 1098 / NCYC 1416 / NRRL Y-2227)</name>
    <dbReference type="NCBI Taxonomy" id="1333698"/>
    <lineage>
        <taxon>Eukaryota</taxon>
        <taxon>Fungi</taxon>
        <taxon>Dikarya</taxon>
        <taxon>Ascomycota</taxon>
        <taxon>Saccharomycotina</taxon>
        <taxon>Saccharomycetes</taxon>
        <taxon>Saccharomycetales</taxon>
        <taxon>Saccharomycetaceae</taxon>
        <taxon>Zygosaccharomyces</taxon>
    </lineage>
</organism>
<keyword evidence="5 13" id="KW-0808">Transferase</keyword>
<keyword evidence="16" id="KW-1185">Reference proteome</keyword>
<dbReference type="InterPro" id="IPR000477">
    <property type="entry name" value="RT_dom"/>
</dbReference>
<evidence type="ECO:0000256" key="1">
    <source>
        <dbReference type="ARBA" id="ARBA00008001"/>
    </source>
</evidence>
<dbReference type="PRINTS" id="PR01365">
    <property type="entry name" value="TELOMERASERT"/>
</dbReference>
<comment type="catalytic activity">
    <reaction evidence="12 13">
        <text>DNA(n) + a 2'-deoxyribonucleoside 5'-triphosphate = DNA(n+1) + diphosphate</text>
        <dbReference type="Rhea" id="RHEA:22508"/>
        <dbReference type="Rhea" id="RHEA-COMP:17339"/>
        <dbReference type="Rhea" id="RHEA-COMP:17340"/>
        <dbReference type="ChEBI" id="CHEBI:33019"/>
        <dbReference type="ChEBI" id="CHEBI:61560"/>
        <dbReference type="ChEBI" id="CHEBI:173112"/>
        <dbReference type="EC" id="2.7.7.49"/>
    </reaction>
</comment>